<gene>
    <name evidence="1" type="ORF">LSAT_V11C300154790</name>
</gene>
<dbReference type="Proteomes" id="UP000235145">
    <property type="component" value="Unassembled WGS sequence"/>
</dbReference>
<evidence type="ECO:0000313" key="1">
    <source>
        <dbReference type="EMBL" id="KAJ0218605.1"/>
    </source>
</evidence>
<protein>
    <recommendedName>
        <fullName evidence="3">Reverse transcriptase zinc-binding domain-containing protein</fullName>
    </recommendedName>
</protein>
<proteinExistence type="predicted"/>
<evidence type="ECO:0008006" key="3">
    <source>
        <dbReference type="Google" id="ProtNLM"/>
    </source>
</evidence>
<evidence type="ECO:0000313" key="2">
    <source>
        <dbReference type="Proteomes" id="UP000235145"/>
    </source>
</evidence>
<accession>A0A9R1XKX9</accession>
<comment type="caution">
    <text evidence="1">The sequence shown here is derived from an EMBL/GenBank/DDBJ whole genome shotgun (WGS) entry which is preliminary data.</text>
</comment>
<name>A0A9R1XKX9_LACSA</name>
<dbReference type="AlphaFoldDB" id="A0A9R1XKX9"/>
<organism evidence="1 2">
    <name type="scientific">Lactuca sativa</name>
    <name type="common">Garden lettuce</name>
    <dbReference type="NCBI Taxonomy" id="4236"/>
    <lineage>
        <taxon>Eukaryota</taxon>
        <taxon>Viridiplantae</taxon>
        <taxon>Streptophyta</taxon>
        <taxon>Embryophyta</taxon>
        <taxon>Tracheophyta</taxon>
        <taxon>Spermatophyta</taxon>
        <taxon>Magnoliopsida</taxon>
        <taxon>eudicotyledons</taxon>
        <taxon>Gunneridae</taxon>
        <taxon>Pentapetalae</taxon>
        <taxon>asterids</taxon>
        <taxon>campanulids</taxon>
        <taxon>Asterales</taxon>
        <taxon>Asteraceae</taxon>
        <taxon>Cichorioideae</taxon>
        <taxon>Cichorieae</taxon>
        <taxon>Lactucinae</taxon>
        <taxon>Lactuca</taxon>
    </lineage>
</organism>
<dbReference type="EMBL" id="NBSK02000003">
    <property type="protein sequence ID" value="KAJ0218605.1"/>
    <property type="molecule type" value="Genomic_DNA"/>
</dbReference>
<sequence>MVEYHPYQGHWIFWHTCIDRISSAIALSRRGISVSSNLCHGCLNGIDDTNHFLLCCHFAFDVLQWILTSFLRLVGSLLLLWIEEIAQRNEIFCYHYIWLFMEHLEGLS</sequence>
<keyword evidence="2" id="KW-1185">Reference proteome</keyword>
<reference evidence="1 2" key="1">
    <citation type="journal article" date="2017" name="Nat. Commun.">
        <title>Genome assembly with in vitro proximity ligation data and whole-genome triplication in lettuce.</title>
        <authorList>
            <person name="Reyes-Chin-Wo S."/>
            <person name="Wang Z."/>
            <person name="Yang X."/>
            <person name="Kozik A."/>
            <person name="Arikit S."/>
            <person name="Song C."/>
            <person name="Xia L."/>
            <person name="Froenicke L."/>
            <person name="Lavelle D.O."/>
            <person name="Truco M.J."/>
            <person name="Xia R."/>
            <person name="Zhu S."/>
            <person name="Xu C."/>
            <person name="Xu H."/>
            <person name="Xu X."/>
            <person name="Cox K."/>
            <person name="Korf I."/>
            <person name="Meyers B.C."/>
            <person name="Michelmore R.W."/>
        </authorList>
    </citation>
    <scope>NUCLEOTIDE SEQUENCE [LARGE SCALE GENOMIC DNA]</scope>
    <source>
        <strain evidence="2">cv. Salinas</strain>
        <tissue evidence="1">Seedlings</tissue>
    </source>
</reference>